<reference evidence="1 2" key="1">
    <citation type="journal article" date="2013" name="Curr. Biol.">
        <title>Shared signatures of parasitism and phylogenomics unite Cryptomycota and microsporidia.</title>
        <authorList>
            <person name="James T.Y."/>
            <person name="Pelin A."/>
            <person name="Bonen L."/>
            <person name="Ahrendt S."/>
            <person name="Sain D."/>
            <person name="Corradi N."/>
            <person name="Stajich J.E."/>
        </authorList>
    </citation>
    <scope>NUCLEOTIDE SEQUENCE [LARGE SCALE GENOMIC DNA]</scope>
    <source>
        <strain evidence="1 2">CSF55</strain>
    </source>
</reference>
<dbReference type="HOGENOM" id="CLU_2795382_0_0_1"/>
<evidence type="ECO:0000313" key="1">
    <source>
        <dbReference type="EMBL" id="EPZ31368.1"/>
    </source>
</evidence>
<organism evidence="1 2">
    <name type="scientific">Rozella allomycis (strain CSF55)</name>
    <dbReference type="NCBI Taxonomy" id="988480"/>
    <lineage>
        <taxon>Eukaryota</taxon>
        <taxon>Fungi</taxon>
        <taxon>Fungi incertae sedis</taxon>
        <taxon>Cryptomycota</taxon>
        <taxon>Cryptomycota incertae sedis</taxon>
        <taxon>Rozella</taxon>
    </lineage>
</organism>
<sequence>MDEWKTPVTGKMIEQQLGFFNYFRDLIPNYASLTAPLDKLRKQKSLYGLKNLKIFTRSYVEYCGNGLF</sequence>
<keyword evidence="2" id="KW-1185">Reference proteome</keyword>
<dbReference type="Proteomes" id="UP000030755">
    <property type="component" value="Unassembled WGS sequence"/>
</dbReference>
<protein>
    <submittedName>
        <fullName evidence="1">Uncharacterized protein</fullName>
    </submittedName>
</protein>
<dbReference type="AlphaFoldDB" id="A0A075AS37"/>
<name>A0A075AS37_ROZAC</name>
<proteinExistence type="predicted"/>
<dbReference type="Gene3D" id="3.30.70.270">
    <property type="match status" value="1"/>
</dbReference>
<dbReference type="InterPro" id="IPR043502">
    <property type="entry name" value="DNA/RNA_pol_sf"/>
</dbReference>
<dbReference type="InterPro" id="IPR043128">
    <property type="entry name" value="Rev_trsase/Diguanyl_cyclase"/>
</dbReference>
<accession>A0A075AS37</accession>
<dbReference type="SUPFAM" id="SSF56672">
    <property type="entry name" value="DNA/RNA polymerases"/>
    <property type="match status" value="1"/>
</dbReference>
<dbReference type="EMBL" id="KE561254">
    <property type="protein sequence ID" value="EPZ31368.1"/>
    <property type="molecule type" value="Genomic_DNA"/>
</dbReference>
<gene>
    <name evidence="1" type="ORF">O9G_005999</name>
</gene>
<dbReference type="OrthoDB" id="2446696at2759"/>
<evidence type="ECO:0000313" key="2">
    <source>
        <dbReference type="Proteomes" id="UP000030755"/>
    </source>
</evidence>